<dbReference type="PROSITE" id="PS51173">
    <property type="entry name" value="CBM2"/>
    <property type="match status" value="1"/>
</dbReference>
<keyword evidence="4" id="KW-1185">Reference proteome</keyword>
<dbReference type="InterPro" id="IPR012291">
    <property type="entry name" value="CBM2_carb-bd_dom_sf"/>
</dbReference>
<evidence type="ECO:0000256" key="1">
    <source>
        <dbReference type="SAM" id="MobiDB-lite"/>
    </source>
</evidence>
<dbReference type="SMART" id="SM00637">
    <property type="entry name" value="CBD_II"/>
    <property type="match status" value="1"/>
</dbReference>
<sequence length="203" mass="20714">MRPTTNPARGAAAVAALSACSGVLVPAGRTAGATSGCLVDHEVDQREAGSTARLAVRNSGGPITGGWTLDWEFPDTPVLTGGWGATCTQSGRWVRARDPEWTRDIAHGASVRLGFQASHSGADTAPAEFRLNGAPCASGTAPTPPSAGAVTRNRTSTATSPTRSTPDRVARVTAPGGGPAPGAAPRRSRCWSTTPTQPSEEMD</sequence>
<dbReference type="InterPro" id="IPR008965">
    <property type="entry name" value="CBM2/CBM3_carb-bd_dom_sf"/>
</dbReference>
<feature type="compositionally biased region" description="Low complexity" evidence="1">
    <location>
        <begin position="151"/>
        <end position="164"/>
    </location>
</feature>
<organism evidence="3 4">
    <name type="scientific">Saccharothrix coeruleofusca</name>
    <dbReference type="NCBI Taxonomy" id="33919"/>
    <lineage>
        <taxon>Bacteria</taxon>
        <taxon>Bacillati</taxon>
        <taxon>Actinomycetota</taxon>
        <taxon>Actinomycetes</taxon>
        <taxon>Pseudonocardiales</taxon>
        <taxon>Pseudonocardiaceae</taxon>
        <taxon>Saccharothrix</taxon>
    </lineage>
</organism>
<dbReference type="PROSITE" id="PS51257">
    <property type="entry name" value="PROKAR_LIPOPROTEIN"/>
    <property type="match status" value="1"/>
</dbReference>
<feature type="region of interest" description="Disordered" evidence="1">
    <location>
        <begin position="131"/>
        <end position="203"/>
    </location>
</feature>
<dbReference type="GO" id="GO:0004553">
    <property type="term" value="F:hydrolase activity, hydrolyzing O-glycosyl compounds"/>
    <property type="evidence" value="ECO:0007669"/>
    <property type="project" value="InterPro"/>
</dbReference>
<dbReference type="InterPro" id="IPR001919">
    <property type="entry name" value="CBD2"/>
</dbReference>
<feature type="domain" description="CBM2" evidence="2">
    <location>
        <begin position="30"/>
        <end position="139"/>
    </location>
</feature>
<dbReference type="EMBL" id="BMRG01000032">
    <property type="protein sequence ID" value="GGP86737.1"/>
    <property type="molecule type" value="Genomic_DNA"/>
</dbReference>
<dbReference type="GO" id="GO:0005975">
    <property type="term" value="P:carbohydrate metabolic process"/>
    <property type="evidence" value="ECO:0007669"/>
    <property type="project" value="InterPro"/>
</dbReference>
<comment type="caution">
    <text evidence="3">The sequence shown here is derived from an EMBL/GenBank/DDBJ whole genome shotgun (WGS) entry which is preliminary data.</text>
</comment>
<dbReference type="Gene3D" id="2.60.40.290">
    <property type="match status" value="1"/>
</dbReference>
<dbReference type="SUPFAM" id="SSF49384">
    <property type="entry name" value="Carbohydrate-binding domain"/>
    <property type="match status" value="1"/>
</dbReference>
<protein>
    <recommendedName>
        <fullName evidence="2">CBM2 domain-containing protein</fullName>
    </recommendedName>
</protein>
<evidence type="ECO:0000313" key="3">
    <source>
        <dbReference type="EMBL" id="GGP86737.1"/>
    </source>
</evidence>
<dbReference type="GO" id="GO:0030247">
    <property type="term" value="F:polysaccharide binding"/>
    <property type="evidence" value="ECO:0007669"/>
    <property type="project" value="UniProtKB-UniRule"/>
</dbReference>
<accession>A0A918AUK3</accession>
<dbReference type="Proteomes" id="UP000639606">
    <property type="component" value="Unassembled WGS sequence"/>
</dbReference>
<feature type="compositionally biased region" description="Polar residues" evidence="1">
    <location>
        <begin position="190"/>
        <end position="203"/>
    </location>
</feature>
<dbReference type="Pfam" id="PF00553">
    <property type="entry name" value="CBM_2"/>
    <property type="match status" value="1"/>
</dbReference>
<evidence type="ECO:0000313" key="4">
    <source>
        <dbReference type="Proteomes" id="UP000639606"/>
    </source>
</evidence>
<reference evidence="3" key="1">
    <citation type="journal article" date="2014" name="Int. J. Syst. Evol. Microbiol.">
        <title>Complete genome sequence of Corynebacterium casei LMG S-19264T (=DSM 44701T), isolated from a smear-ripened cheese.</title>
        <authorList>
            <consortium name="US DOE Joint Genome Institute (JGI-PGF)"/>
            <person name="Walter F."/>
            <person name="Albersmeier A."/>
            <person name="Kalinowski J."/>
            <person name="Ruckert C."/>
        </authorList>
    </citation>
    <scope>NUCLEOTIDE SEQUENCE</scope>
    <source>
        <strain evidence="3">JCM 3313</strain>
    </source>
</reference>
<evidence type="ECO:0000259" key="2">
    <source>
        <dbReference type="PROSITE" id="PS51173"/>
    </source>
</evidence>
<dbReference type="RefSeq" id="WP_189227673.1">
    <property type="nucleotide sequence ID" value="NZ_BMRG01000032.1"/>
</dbReference>
<name>A0A918AUK3_9PSEU</name>
<gene>
    <name evidence="3" type="ORF">GCM10010185_70680</name>
</gene>
<reference evidence="3" key="2">
    <citation type="submission" date="2020-09" db="EMBL/GenBank/DDBJ databases">
        <authorList>
            <person name="Sun Q."/>
            <person name="Ohkuma M."/>
        </authorList>
    </citation>
    <scope>NUCLEOTIDE SEQUENCE</scope>
    <source>
        <strain evidence="3">JCM 3313</strain>
    </source>
</reference>
<proteinExistence type="predicted"/>
<dbReference type="AlphaFoldDB" id="A0A918AUK3"/>